<dbReference type="Proteomes" id="UP001172457">
    <property type="component" value="Unassembled WGS sequence"/>
</dbReference>
<evidence type="ECO:0000313" key="2">
    <source>
        <dbReference type="EMBL" id="KAJ9535531.1"/>
    </source>
</evidence>
<proteinExistence type="predicted"/>
<dbReference type="AlphaFoldDB" id="A0AA38SGB4"/>
<accession>A0AA38SGB4</accession>
<dbReference type="EMBL" id="JARYMX010000208">
    <property type="protein sequence ID" value="KAJ9535531.1"/>
    <property type="molecule type" value="Genomic_DNA"/>
</dbReference>
<protein>
    <submittedName>
        <fullName evidence="2">Uncharacterized protein</fullName>
    </submittedName>
</protein>
<organism evidence="2 3">
    <name type="scientific">Centaurea solstitialis</name>
    <name type="common">yellow star-thistle</name>
    <dbReference type="NCBI Taxonomy" id="347529"/>
    <lineage>
        <taxon>Eukaryota</taxon>
        <taxon>Viridiplantae</taxon>
        <taxon>Streptophyta</taxon>
        <taxon>Embryophyta</taxon>
        <taxon>Tracheophyta</taxon>
        <taxon>Spermatophyta</taxon>
        <taxon>Magnoliopsida</taxon>
        <taxon>eudicotyledons</taxon>
        <taxon>Gunneridae</taxon>
        <taxon>Pentapetalae</taxon>
        <taxon>asterids</taxon>
        <taxon>campanulids</taxon>
        <taxon>Asterales</taxon>
        <taxon>Asteraceae</taxon>
        <taxon>Carduoideae</taxon>
        <taxon>Cardueae</taxon>
        <taxon>Centaureinae</taxon>
        <taxon>Centaurea</taxon>
    </lineage>
</organism>
<gene>
    <name evidence="2" type="ORF">OSB04_un001333</name>
</gene>
<name>A0AA38SGB4_9ASTR</name>
<sequence>MGRREAHLPVVAGGQGSAAAAGKSKSRRVKLVSLEGCSRLTTQGLEAVVVSFKELESLRVISCNNIKEDEVSPALSNLFATLKNLKWTPDNRSLVLTSLSESGMGKRGGRFFKKLQILNT</sequence>
<reference evidence="2" key="1">
    <citation type="submission" date="2023-03" db="EMBL/GenBank/DDBJ databases">
        <title>Chromosome-scale reference genome and RAD-based genetic map of yellow starthistle (Centaurea solstitialis) reveal putative structural variation and QTLs associated with invader traits.</title>
        <authorList>
            <person name="Reatini B."/>
            <person name="Cang F.A."/>
            <person name="Jiang Q."/>
            <person name="Mckibben M.T.W."/>
            <person name="Barker M.S."/>
            <person name="Rieseberg L.H."/>
            <person name="Dlugosch K.M."/>
        </authorList>
    </citation>
    <scope>NUCLEOTIDE SEQUENCE</scope>
    <source>
        <strain evidence="2">CAN-66</strain>
        <tissue evidence="2">Leaf</tissue>
    </source>
</reference>
<keyword evidence="3" id="KW-1185">Reference proteome</keyword>
<feature type="region of interest" description="Disordered" evidence="1">
    <location>
        <begin position="1"/>
        <end position="20"/>
    </location>
</feature>
<evidence type="ECO:0000256" key="1">
    <source>
        <dbReference type="SAM" id="MobiDB-lite"/>
    </source>
</evidence>
<dbReference type="Gene3D" id="3.80.10.10">
    <property type="entry name" value="Ribonuclease Inhibitor"/>
    <property type="match status" value="1"/>
</dbReference>
<comment type="caution">
    <text evidence="2">The sequence shown here is derived from an EMBL/GenBank/DDBJ whole genome shotgun (WGS) entry which is preliminary data.</text>
</comment>
<evidence type="ECO:0000313" key="3">
    <source>
        <dbReference type="Proteomes" id="UP001172457"/>
    </source>
</evidence>
<dbReference type="InterPro" id="IPR032675">
    <property type="entry name" value="LRR_dom_sf"/>
</dbReference>